<evidence type="ECO:0000313" key="2">
    <source>
        <dbReference type="Proteomes" id="UP000259173"/>
    </source>
</evidence>
<evidence type="ECO:0000313" key="1">
    <source>
        <dbReference type="EMBL" id="HAE93928.1"/>
    </source>
</evidence>
<feature type="non-terminal residue" evidence="1">
    <location>
        <position position="1"/>
    </location>
</feature>
<accession>A0A3B9KZ13</accession>
<proteinExistence type="predicted"/>
<dbReference type="Proteomes" id="UP000259173">
    <property type="component" value="Unassembled WGS sequence"/>
</dbReference>
<comment type="caution">
    <text evidence="1">The sequence shown here is derived from an EMBL/GenBank/DDBJ whole genome shotgun (WGS) entry which is preliminary data.</text>
</comment>
<protein>
    <submittedName>
        <fullName evidence="1">HsdR</fullName>
    </submittedName>
</protein>
<dbReference type="EMBL" id="DMBR01000150">
    <property type="protein sequence ID" value="HAE93928.1"/>
    <property type="molecule type" value="Genomic_DNA"/>
</dbReference>
<dbReference type="AlphaFoldDB" id="A0A3B9KZ13"/>
<organism evidence="1 2">
    <name type="scientific">Hyphomonas atlantica</name>
    <dbReference type="NCBI Taxonomy" id="1280948"/>
    <lineage>
        <taxon>Bacteria</taxon>
        <taxon>Pseudomonadati</taxon>
        <taxon>Pseudomonadota</taxon>
        <taxon>Alphaproteobacteria</taxon>
        <taxon>Hyphomonadales</taxon>
        <taxon>Hyphomonadaceae</taxon>
        <taxon>Hyphomonas</taxon>
    </lineage>
</organism>
<gene>
    <name evidence="1" type="ORF">DCG65_05165</name>
</gene>
<name>A0A3B9KZ13_9PROT</name>
<reference evidence="1 2" key="1">
    <citation type="journal article" date="2018" name="Nat. Biotechnol.">
        <title>A standardized bacterial taxonomy based on genome phylogeny substantially revises the tree of life.</title>
        <authorList>
            <person name="Parks D.H."/>
            <person name="Chuvochina M."/>
            <person name="Waite D.W."/>
            <person name="Rinke C."/>
            <person name="Skarshewski A."/>
            <person name="Chaumeil P.A."/>
            <person name="Hugenholtz P."/>
        </authorList>
    </citation>
    <scope>NUCLEOTIDE SEQUENCE [LARGE SCALE GENOMIC DNA]</scope>
    <source>
        <strain evidence="1">UBA8557</strain>
    </source>
</reference>
<sequence>NDLFEGDLTEGDQLVYVNDVIKGKLLESEELRTQARNNSKTQFASSPTLGKALMDAIIEALDAHQTMSSQALSSKRVQDELKDILLGPGKLWEELQEHQE</sequence>